<dbReference type="eggNOG" id="COG4585">
    <property type="taxonomic scope" value="Bacteria"/>
</dbReference>
<dbReference type="Proteomes" id="UP000183413">
    <property type="component" value="Unassembled WGS sequence"/>
</dbReference>
<evidence type="ECO:0000256" key="1">
    <source>
        <dbReference type="SAM" id="Phobius"/>
    </source>
</evidence>
<gene>
    <name evidence="2" type="ORF">SAMN04489713_108141</name>
</gene>
<keyword evidence="1" id="KW-0812">Transmembrane</keyword>
<keyword evidence="1" id="KW-1133">Transmembrane helix</keyword>
<dbReference type="EMBL" id="FOVH01000008">
    <property type="protein sequence ID" value="SFO65215.1"/>
    <property type="molecule type" value="Genomic_DNA"/>
</dbReference>
<organism evidence="2 3">
    <name type="scientific">Actinomadura madurae</name>
    <dbReference type="NCBI Taxonomy" id="1993"/>
    <lineage>
        <taxon>Bacteria</taxon>
        <taxon>Bacillati</taxon>
        <taxon>Actinomycetota</taxon>
        <taxon>Actinomycetes</taxon>
        <taxon>Streptosporangiales</taxon>
        <taxon>Thermomonosporaceae</taxon>
        <taxon>Actinomadura</taxon>
    </lineage>
</organism>
<keyword evidence="1" id="KW-0472">Membrane</keyword>
<accession>A0A1I5IXD0</accession>
<evidence type="ECO:0008006" key="4">
    <source>
        <dbReference type="Google" id="ProtNLM"/>
    </source>
</evidence>
<evidence type="ECO:0000313" key="2">
    <source>
        <dbReference type="EMBL" id="SFO65215.1"/>
    </source>
</evidence>
<feature type="transmembrane region" description="Helical" evidence="1">
    <location>
        <begin position="144"/>
        <end position="162"/>
    </location>
</feature>
<protein>
    <recommendedName>
        <fullName evidence="4">Metal transporter</fullName>
    </recommendedName>
</protein>
<dbReference type="OrthoDB" id="3394023at2"/>
<feature type="transmembrane region" description="Helical" evidence="1">
    <location>
        <begin position="48"/>
        <end position="66"/>
    </location>
</feature>
<feature type="transmembrane region" description="Helical" evidence="1">
    <location>
        <begin position="73"/>
        <end position="92"/>
    </location>
</feature>
<feature type="transmembrane region" description="Helical" evidence="1">
    <location>
        <begin position="20"/>
        <end position="42"/>
    </location>
</feature>
<evidence type="ECO:0000313" key="3">
    <source>
        <dbReference type="Proteomes" id="UP000183413"/>
    </source>
</evidence>
<keyword evidence="3" id="KW-1185">Reference proteome</keyword>
<name>A0A1I5IXD0_9ACTN</name>
<dbReference type="AlphaFoldDB" id="A0A1I5IXD0"/>
<dbReference type="InParanoid" id="A0A1I5IXD0"/>
<sequence>MSLANGHQNDASGSPVRPDLLVNAGLGVVFALGIAFTAYMLLVSWGGAYWICTTAVSAVMCGLALLRGRRGAWPAVAGLAVTAGAVGVFHAADLPQEPSPMTALALAVLVGSALRSLPVPSAVAVAAGGVAVTALGWFAGLSGLMTLATLLVAGGFVAGALLRAADLVRRRSSTPGAGASPTGRPPW</sequence>
<proteinExistence type="predicted"/>
<reference evidence="2 3" key="1">
    <citation type="submission" date="2016-10" db="EMBL/GenBank/DDBJ databases">
        <authorList>
            <person name="de Groot N.N."/>
        </authorList>
    </citation>
    <scope>NUCLEOTIDE SEQUENCE [LARGE SCALE GENOMIC DNA]</scope>
    <source>
        <strain evidence="2 3">DSM 43067</strain>
    </source>
</reference>
<dbReference type="STRING" id="1993.SAMN04489713_108141"/>